<name>A0A9Q3FLI5_9BASI</name>
<dbReference type="GO" id="GO:0006508">
    <property type="term" value="P:proteolysis"/>
    <property type="evidence" value="ECO:0007669"/>
    <property type="project" value="UniProtKB-KW"/>
</dbReference>
<evidence type="ECO:0000259" key="2">
    <source>
        <dbReference type="Pfam" id="PF22936"/>
    </source>
</evidence>
<reference evidence="4" key="1">
    <citation type="submission" date="2021-03" db="EMBL/GenBank/DDBJ databases">
        <title>Draft genome sequence of rust myrtle Austropuccinia psidii MF-1, a brazilian biotype.</title>
        <authorList>
            <person name="Quecine M.C."/>
            <person name="Pachon D.M.R."/>
            <person name="Bonatelli M.L."/>
            <person name="Correr F.H."/>
            <person name="Franceschini L.M."/>
            <person name="Leite T.F."/>
            <person name="Margarido G.R.A."/>
            <person name="Almeida C.A."/>
            <person name="Ferrarezi J.A."/>
            <person name="Labate C.A."/>
        </authorList>
    </citation>
    <scope>NUCLEOTIDE SEQUENCE</scope>
    <source>
        <strain evidence="4">MF-1</strain>
    </source>
</reference>
<dbReference type="Proteomes" id="UP000765509">
    <property type="component" value="Unassembled WGS sequence"/>
</dbReference>
<comment type="caution">
    <text evidence="4">The sequence shown here is derived from an EMBL/GenBank/DDBJ whole genome shotgun (WGS) entry which is preliminary data.</text>
</comment>
<evidence type="ECO:0000313" key="4">
    <source>
        <dbReference type="EMBL" id="MBW0539432.1"/>
    </source>
</evidence>
<evidence type="ECO:0008006" key="6">
    <source>
        <dbReference type="Google" id="ProtNLM"/>
    </source>
</evidence>
<dbReference type="Pfam" id="PF25597">
    <property type="entry name" value="SH3_retrovirus"/>
    <property type="match status" value="1"/>
</dbReference>
<dbReference type="GO" id="GO:0008233">
    <property type="term" value="F:peptidase activity"/>
    <property type="evidence" value="ECO:0007669"/>
    <property type="project" value="UniProtKB-KW"/>
</dbReference>
<feature type="domain" description="Retroviral polymerase SH3-like" evidence="3">
    <location>
        <begin position="486"/>
        <end position="548"/>
    </location>
</feature>
<dbReference type="AlphaFoldDB" id="A0A9Q3FLI5"/>
<proteinExistence type="predicted"/>
<evidence type="ECO:0000313" key="5">
    <source>
        <dbReference type="Proteomes" id="UP000765509"/>
    </source>
</evidence>
<keyword evidence="1" id="KW-0378">Hydrolase</keyword>
<dbReference type="PANTHER" id="PTHR42648:SF28">
    <property type="entry name" value="TRANSPOSON-ENCODED PROTEIN WITH RIBONUCLEASE H-LIKE AND RETROVIRUS ZINC FINGER-LIKE DOMAINS"/>
    <property type="match status" value="1"/>
</dbReference>
<gene>
    <name evidence="4" type="ORF">O181_079147</name>
</gene>
<dbReference type="InterPro" id="IPR057670">
    <property type="entry name" value="SH3_retrovirus"/>
</dbReference>
<dbReference type="InterPro" id="IPR039537">
    <property type="entry name" value="Retrotran_Ty1/copia-like"/>
</dbReference>
<dbReference type="InterPro" id="IPR054722">
    <property type="entry name" value="PolX-like_BBD"/>
</dbReference>
<dbReference type="Pfam" id="PF22936">
    <property type="entry name" value="Pol_BBD"/>
    <property type="match status" value="1"/>
</dbReference>
<feature type="domain" description="Retrovirus-related Pol polyprotein from transposon TNT 1-94-like beta-barrel" evidence="2">
    <location>
        <begin position="274"/>
        <end position="350"/>
    </location>
</feature>
<evidence type="ECO:0000256" key="1">
    <source>
        <dbReference type="ARBA" id="ARBA00022670"/>
    </source>
</evidence>
<sequence length="592" mass="66346">MTDKLLEAKDSSNIPVLNGLNYIDADANTAVKNKWAKISSDAISFISSKLDPTVFAEVVDNETIDDVYLLWNKINDQYASKTAINRGRVVMDWVAISYKGNLDDFIIKCQKTMIDMASVNIKIPPDVLSYWILGKLRDDSNMYHLADSLAMSPDATENHNTTLNRLQSFARHQESKHHSSAPEKNSAALITATNVNTQFPSKMVYFCANGTHNPLNTTHKPNRCYVEFPHLCPKRKNEKDKENSLTKSSPTTHLSTAQALMTNLKMESLSSQVIIDCAATHHMFNQKSFFSELSEMTPFVFSTGDPSSTPHGEGIGSVSLKINGSTIELKGCLYAPQISKNLISLLQIFDEDITICKLPANLFEIISQDFKITGEIADRLMVVDCNPPQSNLTTSYPWHQRLGHPSNKTLKTLGLSPLNDSCQICMRGKSTLLPFLGQFDKVNQTLECVHLDLLSIPPTPSRDKLSLFSLWSNRSSRIKRIKTFGCKAVILIPKHLQSWKFSPSGEDGILLGYENKNSAYRILRIRDRTIVITRHALFAENHFPSIDSNPNSEPHSDRWIDLCEERDECISNEEILTDQGSSEITEGAECLQ</sequence>
<evidence type="ECO:0000259" key="3">
    <source>
        <dbReference type="Pfam" id="PF25597"/>
    </source>
</evidence>
<protein>
    <recommendedName>
        <fullName evidence="6">GAG-pre-integrase domain-containing protein</fullName>
    </recommendedName>
</protein>
<keyword evidence="5" id="KW-1185">Reference proteome</keyword>
<organism evidence="4 5">
    <name type="scientific">Austropuccinia psidii MF-1</name>
    <dbReference type="NCBI Taxonomy" id="1389203"/>
    <lineage>
        <taxon>Eukaryota</taxon>
        <taxon>Fungi</taxon>
        <taxon>Dikarya</taxon>
        <taxon>Basidiomycota</taxon>
        <taxon>Pucciniomycotina</taxon>
        <taxon>Pucciniomycetes</taxon>
        <taxon>Pucciniales</taxon>
        <taxon>Sphaerophragmiaceae</taxon>
        <taxon>Austropuccinia</taxon>
    </lineage>
</organism>
<accession>A0A9Q3FLI5</accession>
<dbReference type="EMBL" id="AVOT02044042">
    <property type="protein sequence ID" value="MBW0539432.1"/>
    <property type="molecule type" value="Genomic_DNA"/>
</dbReference>
<keyword evidence="1" id="KW-0645">Protease</keyword>
<dbReference type="PANTHER" id="PTHR42648">
    <property type="entry name" value="TRANSPOSASE, PUTATIVE-RELATED"/>
    <property type="match status" value="1"/>
</dbReference>
<dbReference type="OrthoDB" id="3251181at2759"/>